<feature type="region of interest" description="Disordered" evidence="4">
    <location>
        <begin position="1"/>
        <end position="20"/>
    </location>
</feature>
<feature type="compositionally biased region" description="Low complexity" evidence="4">
    <location>
        <begin position="460"/>
        <end position="483"/>
    </location>
</feature>
<keyword evidence="3" id="KW-0539">Nucleus</keyword>
<feature type="compositionally biased region" description="Gly residues" evidence="4">
    <location>
        <begin position="178"/>
        <end position="187"/>
    </location>
</feature>
<dbReference type="Gramene" id="Pp3c21_6770V3.3">
    <property type="protein sequence ID" value="Pp3c21_6770V3.3"/>
    <property type="gene ID" value="Pp3c21_6770"/>
</dbReference>
<dbReference type="EnsemblPlants" id="Pp3c21_6770V3.3">
    <property type="protein sequence ID" value="Pp3c21_6770V3.3"/>
    <property type="gene ID" value="Pp3c21_6770"/>
</dbReference>
<dbReference type="InterPro" id="IPR044841">
    <property type="entry name" value="LUX/BOA-like"/>
</dbReference>
<dbReference type="InterPro" id="IPR009057">
    <property type="entry name" value="Homeodomain-like_sf"/>
</dbReference>
<dbReference type="Gramene" id="Pp3c21_6770V3.2">
    <property type="protein sequence ID" value="Pp3c21_6770V3.2"/>
    <property type="gene ID" value="Pp3c21_6770"/>
</dbReference>
<dbReference type="RefSeq" id="XP_024359319.1">
    <property type="nucleotide sequence ID" value="XM_024503551.2"/>
</dbReference>
<dbReference type="RefSeq" id="XP_024359318.1">
    <property type="nucleotide sequence ID" value="XM_024503550.2"/>
</dbReference>
<feature type="region of interest" description="Disordered" evidence="4">
    <location>
        <begin position="75"/>
        <end position="271"/>
    </location>
</feature>
<dbReference type="InterPro" id="IPR006447">
    <property type="entry name" value="Myb_dom_plants"/>
</dbReference>
<evidence type="ECO:0000256" key="2">
    <source>
        <dbReference type="ARBA" id="ARBA00023163"/>
    </source>
</evidence>
<feature type="compositionally biased region" description="Polar residues" evidence="4">
    <location>
        <begin position="158"/>
        <end position="177"/>
    </location>
</feature>
<dbReference type="Gramene" id="Pp3c21_6770V3.1">
    <property type="protein sequence ID" value="Pp3c21_6770V3.1"/>
    <property type="gene ID" value="Pp3c21_6770"/>
</dbReference>
<evidence type="ECO:0000313" key="8">
    <source>
        <dbReference type="Proteomes" id="UP000006727"/>
    </source>
</evidence>
<dbReference type="OMA" id="TANTHER"/>
<dbReference type="GO" id="GO:0003677">
    <property type="term" value="F:DNA binding"/>
    <property type="evidence" value="ECO:0007669"/>
    <property type="project" value="InterPro"/>
</dbReference>
<dbReference type="InterPro" id="IPR001005">
    <property type="entry name" value="SANT/Myb"/>
</dbReference>
<dbReference type="PROSITE" id="PS51294">
    <property type="entry name" value="HTH_MYB"/>
    <property type="match status" value="1"/>
</dbReference>
<dbReference type="RefSeq" id="XP_024359320.1">
    <property type="nucleotide sequence ID" value="XM_024503552.2"/>
</dbReference>
<feature type="domain" description="HTH myb-type" evidence="5">
    <location>
        <begin position="293"/>
        <end position="354"/>
    </location>
</feature>
<evidence type="ECO:0000256" key="3">
    <source>
        <dbReference type="ARBA" id="ARBA00023242"/>
    </source>
</evidence>
<dbReference type="Gramene" id="Pp3c21_6770V3.5">
    <property type="protein sequence ID" value="Pp3c21_6770V3.5"/>
    <property type="gene ID" value="Pp3c21_6770"/>
</dbReference>
<dbReference type="EnsemblPlants" id="Pp3c21_6770V3.4">
    <property type="protein sequence ID" value="Pp3c21_6770V3.4"/>
    <property type="gene ID" value="Pp3c21_6770"/>
</dbReference>
<dbReference type="GO" id="GO:0005634">
    <property type="term" value="C:nucleus"/>
    <property type="evidence" value="ECO:0000318"/>
    <property type="project" value="GO_Central"/>
</dbReference>
<feature type="compositionally biased region" description="Basic and acidic residues" evidence="4">
    <location>
        <begin position="94"/>
        <end position="145"/>
    </location>
</feature>
<dbReference type="EnsemblPlants" id="Pp3c21_6770V3.2">
    <property type="protein sequence ID" value="Pp3c21_6770V3.2"/>
    <property type="gene ID" value="Pp3c21_6770"/>
</dbReference>
<sequence>MMTKDDDQVSDWTKGLPTSEELTPLSHTLISRILASAFRIKHEEPMTEEDVRRESQATIHNLFKQKPIPSFDAFPAFQEHDDAGGYGYGVEGRSSGEEFRGNRRVEEEFRENRGDEEFRKEFRGNRRTEERRDGRSLAIEDRMDYRGSAFGSEIPKQTRASGSDTTTPPKGSMKSNTGAGGSVGQGLQGSVSITATNTGREHSSTPVGNTRPARYGHGADTANTHERPIQPSLPYIMNSLPYGPYERVPESSYGGPREDESSRGGGSTDFGRKMADFELEDANSAGGLMNSNDEPLKRARLVWTPQLHKRFVEAVGHLGIKNAVPKTIMQLMNVEGLTRENVASHLQKYRLYLKRMQGLSNDGPSASDHLFASMPLPPGIMAPGMNPHFMGSSSSQRDDGGSAFATPIMPMPFQGLVRPGPLGGYEYMPYGPMGGGFMQRAPMPDPREAATENESRSHASNNRSNKSQSQSQSHQSLPSSSYQHALPLFPTN</sequence>
<organism evidence="6">
    <name type="scientific">Physcomitrium patens</name>
    <name type="common">Spreading-leaved earth moss</name>
    <name type="synonym">Physcomitrella patens</name>
    <dbReference type="NCBI Taxonomy" id="3218"/>
    <lineage>
        <taxon>Eukaryota</taxon>
        <taxon>Viridiplantae</taxon>
        <taxon>Streptophyta</taxon>
        <taxon>Embryophyta</taxon>
        <taxon>Bryophyta</taxon>
        <taxon>Bryophytina</taxon>
        <taxon>Bryopsida</taxon>
        <taxon>Funariidae</taxon>
        <taxon>Funariales</taxon>
        <taxon>Funariaceae</taxon>
        <taxon>Physcomitrium</taxon>
    </lineage>
</organism>
<dbReference type="Gene3D" id="1.10.10.60">
    <property type="entry name" value="Homeodomain-like"/>
    <property type="match status" value="1"/>
</dbReference>
<keyword evidence="1" id="KW-0805">Transcription regulation</keyword>
<reference evidence="6 8" key="2">
    <citation type="journal article" date="2018" name="Plant J.">
        <title>The Physcomitrella patens chromosome-scale assembly reveals moss genome structure and evolution.</title>
        <authorList>
            <person name="Lang D."/>
            <person name="Ullrich K.K."/>
            <person name="Murat F."/>
            <person name="Fuchs J."/>
            <person name="Jenkins J."/>
            <person name="Haas F.B."/>
            <person name="Piednoel M."/>
            <person name="Gundlach H."/>
            <person name="Van Bel M."/>
            <person name="Meyberg R."/>
            <person name="Vives C."/>
            <person name="Morata J."/>
            <person name="Symeonidi A."/>
            <person name="Hiss M."/>
            <person name="Muchero W."/>
            <person name="Kamisugi Y."/>
            <person name="Saleh O."/>
            <person name="Blanc G."/>
            <person name="Decker E.L."/>
            <person name="van Gessel N."/>
            <person name="Grimwood J."/>
            <person name="Hayes R.D."/>
            <person name="Graham S.W."/>
            <person name="Gunter L.E."/>
            <person name="McDaniel S.F."/>
            <person name="Hoernstein S.N.W."/>
            <person name="Larsson A."/>
            <person name="Li F.W."/>
            <person name="Perroud P.F."/>
            <person name="Phillips J."/>
            <person name="Ranjan P."/>
            <person name="Rokshar D.S."/>
            <person name="Rothfels C.J."/>
            <person name="Schneider L."/>
            <person name="Shu S."/>
            <person name="Stevenson D.W."/>
            <person name="Thummler F."/>
            <person name="Tillich M."/>
            <person name="Villarreal Aguilar J.C."/>
            <person name="Widiez T."/>
            <person name="Wong G.K."/>
            <person name="Wymore A."/>
            <person name="Zhang Y."/>
            <person name="Zimmer A.D."/>
            <person name="Quatrano R.S."/>
            <person name="Mayer K.F.X."/>
            <person name="Goodstein D."/>
            <person name="Casacuberta J.M."/>
            <person name="Vandepoele K."/>
            <person name="Reski R."/>
            <person name="Cuming A.C."/>
            <person name="Tuskan G.A."/>
            <person name="Maumus F."/>
            <person name="Salse J."/>
            <person name="Schmutz J."/>
            <person name="Rensing S.A."/>
        </authorList>
    </citation>
    <scope>NUCLEOTIDE SEQUENCE [LARGE SCALE GENOMIC DNA]</scope>
    <source>
        <strain evidence="7 8">cv. Gransden 2004</strain>
    </source>
</reference>
<accession>A0A2K1IQZ6</accession>
<dbReference type="NCBIfam" id="TIGR01557">
    <property type="entry name" value="myb_SHAQKYF"/>
    <property type="match status" value="1"/>
</dbReference>
<feature type="compositionally biased region" description="Polar residues" evidence="4">
    <location>
        <begin position="193"/>
        <end position="208"/>
    </location>
</feature>
<dbReference type="PANTHER" id="PTHR31442">
    <property type="entry name" value="HOMEODOMAIN-LIKE SUPERFAMILY PROTEIN-RELATED"/>
    <property type="match status" value="1"/>
</dbReference>
<dbReference type="EnsemblPlants" id="Pp3c21_6770V3.5">
    <property type="protein sequence ID" value="Pp3c21_6770V3.5"/>
    <property type="gene ID" value="Pp3c21_6770"/>
</dbReference>
<keyword evidence="2" id="KW-0804">Transcription</keyword>
<dbReference type="EMBL" id="ABEU02000021">
    <property type="protein sequence ID" value="PNR31687.1"/>
    <property type="molecule type" value="Genomic_DNA"/>
</dbReference>
<dbReference type="AlphaFoldDB" id="A0A2K1IQZ6"/>
<dbReference type="Proteomes" id="UP000006727">
    <property type="component" value="Chromosome 21"/>
</dbReference>
<dbReference type="FunCoup" id="A0A2K1IQZ6">
    <property type="interactions" value="317"/>
</dbReference>
<dbReference type="OrthoDB" id="60033at2759"/>
<dbReference type="RefSeq" id="XP_024359321.1">
    <property type="nucleotide sequence ID" value="XM_024503553.2"/>
</dbReference>
<evidence type="ECO:0000313" key="7">
    <source>
        <dbReference type="EnsemblPlants" id="Pp3c21_6770V3.1"/>
    </source>
</evidence>
<keyword evidence="8" id="KW-1185">Reference proteome</keyword>
<protein>
    <recommendedName>
        <fullName evidence="5">HTH myb-type domain-containing protein</fullName>
    </recommendedName>
</protein>
<dbReference type="PaxDb" id="3218-PP1S27_359V6.1"/>
<dbReference type="KEGG" id="ppp:112274242"/>
<reference evidence="7" key="3">
    <citation type="submission" date="2020-12" db="UniProtKB">
        <authorList>
            <consortium name="EnsemblPlants"/>
        </authorList>
    </citation>
    <scope>IDENTIFICATION</scope>
</reference>
<evidence type="ECO:0000256" key="4">
    <source>
        <dbReference type="SAM" id="MobiDB-lite"/>
    </source>
</evidence>
<dbReference type="FunFam" id="1.10.10.60:FF:000007">
    <property type="entry name" value="Two-component response regulator"/>
    <property type="match status" value="1"/>
</dbReference>
<feature type="region of interest" description="Disordered" evidence="4">
    <location>
        <begin position="386"/>
        <end position="406"/>
    </location>
</feature>
<dbReference type="SUPFAM" id="SSF46689">
    <property type="entry name" value="Homeodomain-like"/>
    <property type="match status" value="1"/>
</dbReference>
<evidence type="ECO:0000313" key="6">
    <source>
        <dbReference type="EMBL" id="PNR31687.1"/>
    </source>
</evidence>
<gene>
    <name evidence="7" type="primary">LOC112274242</name>
    <name evidence="6" type="ORF">PHYPA_025809</name>
</gene>
<reference evidence="6 8" key="1">
    <citation type="journal article" date="2008" name="Science">
        <title>The Physcomitrella genome reveals evolutionary insights into the conquest of land by plants.</title>
        <authorList>
            <person name="Rensing S."/>
            <person name="Lang D."/>
            <person name="Zimmer A."/>
            <person name="Terry A."/>
            <person name="Salamov A."/>
            <person name="Shapiro H."/>
            <person name="Nishiyama T."/>
            <person name="Perroud P.-F."/>
            <person name="Lindquist E."/>
            <person name="Kamisugi Y."/>
            <person name="Tanahashi T."/>
            <person name="Sakakibara K."/>
            <person name="Fujita T."/>
            <person name="Oishi K."/>
            <person name="Shin-I T."/>
            <person name="Kuroki Y."/>
            <person name="Toyoda A."/>
            <person name="Suzuki Y."/>
            <person name="Hashimoto A."/>
            <person name="Yamaguchi K."/>
            <person name="Sugano A."/>
            <person name="Kohara Y."/>
            <person name="Fujiyama A."/>
            <person name="Anterola A."/>
            <person name="Aoki S."/>
            <person name="Ashton N."/>
            <person name="Barbazuk W.B."/>
            <person name="Barker E."/>
            <person name="Bennetzen J."/>
            <person name="Bezanilla M."/>
            <person name="Blankenship R."/>
            <person name="Cho S.H."/>
            <person name="Dutcher S."/>
            <person name="Estelle M."/>
            <person name="Fawcett J.A."/>
            <person name="Gundlach H."/>
            <person name="Hanada K."/>
            <person name="Heyl A."/>
            <person name="Hicks K.A."/>
            <person name="Hugh J."/>
            <person name="Lohr M."/>
            <person name="Mayer K."/>
            <person name="Melkozernov A."/>
            <person name="Murata T."/>
            <person name="Nelson D."/>
            <person name="Pils B."/>
            <person name="Prigge M."/>
            <person name="Reiss B."/>
            <person name="Renner T."/>
            <person name="Rombauts S."/>
            <person name="Rushton P."/>
            <person name="Sanderfoot A."/>
            <person name="Schween G."/>
            <person name="Shiu S.-H."/>
            <person name="Stueber K."/>
            <person name="Theodoulou F.L."/>
            <person name="Tu H."/>
            <person name="Van de Peer Y."/>
            <person name="Verrier P.J."/>
            <person name="Waters E."/>
            <person name="Wood A."/>
            <person name="Yang L."/>
            <person name="Cove D."/>
            <person name="Cuming A."/>
            <person name="Hasebe M."/>
            <person name="Lucas S."/>
            <person name="Mishler D.B."/>
            <person name="Reski R."/>
            <person name="Grigoriev I."/>
            <person name="Quatrano R.S."/>
            <person name="Boore J.L."/>
        </authorList>
    </citation>
    <scope>NUCLEOTIDE SEQUENCE [LARGE SCALE GENOMIC DNA]</scope>
    <source>
        <strain evidence="7 8">cv. Gransden 2004</strain>
    </source>
</reference>
<evidence type="ECO:0000256" key="1">
    <source>
        <dbReference type="ARBA" id="ARBA00023015"/>
    </source>
</evidence>
<dbReference type="GeneID" id="112274242"/>
<proteinExistence type="predicted"/>
<dbReference type="InterPro" id="IPR017930">
    <property type="entry name" value="Myb_dom"/>
</dbReference>
<name>A0A2K1IQZ6_PHYPA</name>
<feature type="region of interest" description="Disordered" evidence="4">
    <location>
        <begin position="438"/>
        <end position="492"/>
    </location>
</feature>
<dbReference type="GO" id="GO:0003700">
    <property type="term" value="F:DNA-binding transcription factor activity"/>
    <property type="evidence" value="ECO:0000318"/>
    <property type="project" value="GO_Central"/>
</dbReference>
<dbReference type="Gramene" id="Pp3c21_6770V3.4">
    <property type="protein sequence ID" value="Pp3c21_6770V3.4"/>
    <property type="gene ID" value="Pp3c21_6770"/>
</dbReference>
<feature type="compositionally biased region" description="Basic and acidic residues" evidence="4">
    <location>
        <begin position="445"/>
        <end position="457"/>
    </location>
</feature>
<dbReference type="EnsemblPlants" id="Pp3c21_6770V3.1">
    <property type="protein sequence ID" value="Pp3c21_6770V3.1"/>
    <property type="gene ID" value="Pp3c21_6770"/>
</dbReference>
<evidence type="ECO:0000259" key="5">
    <source>
        <dbReference type="PROSITE" id="PS51294"/>
    </source>
</evidence>
<dbReference type="Pfam" id="PF00249">
    <property type="entry name" value="Myb_DNA-binding"/>
    <property type="match status" value="1"/>
</dbReference>
<dbReference type="PANTHER" id="PTHR31442:SF29">
    <property type="entry name" value="HOMEODOMAIN-LIKE SUPERFAMILY PROTEIN"/>
    <property type="match status" value="1"/>
</dbReference>